<dbReference type="Pfam" id="PF04536">
    <property type="entry name" value="TPM_phosphatase"/>
    <property type="match status" value="1"/>
</dbReference>
<comment type="caution">
    <text evidence="2">The sequence shown here is derived from an EMBL/GenBank/DDBJ whole genome shotgun (WGS) entry which is preliminary data.</text>
</comment>
<organism evidence="2 3">
    <name type="scientific">Azospira oryzae</name>
    <dbReference type="NCBI Taxonomy" id="146939"/>
    <lineage>
        <taxon>Bacteria</taxon>
        <taxon>Pseudomonadati</taxon>
        <taxon>Pseudomonadota</taxon>
        <taxon>Betaproteobacteria</taxon>
        <taxon>Rhodocyclales</taxon>
        <taxon>Rhodocyclaceae</taxon>
        <taxon>Azospira</taxon>
    </lineage>
</organism>
<accession>A0ABY0ITJ4</accession>
<dbReference type="EMBL" id="SHKM01000001">
    <property type="protein sequence ID" value="RZT89798.1"/>
    <property type="molecule type" value="Genomic_DNA"/>
</dbReference>
<dbReference type="Proteomes" id="UP000292136">
    <property type="component" value="Unassembled WGS sequence"/>
</dbReference>
<evidence type="ECO:0000313" key="2">
    <source>
        <dbReference type="EMBL" id="RZT89798.1"/>
    </source>
</evidence>
<dbReference type="Gene3D" id="3.10.310.50">
    <property type="match status" value="1"/>
</dbReference>
<keyword evidence="3" id="KW-1185">Reference proteome</keyword>
<gene>
    <name evidence="2" type="ORF">EV678_0592</name>
</gene>
<dbReference type="RefSeq" id="WP_130458458.1">
    <property type="nucleotide sequence ID" value="NZ_SHKM01000001.1"/>
</dbReference>
<reference evidence="2 3" key="1">
    <citation type="submission" date="2019-02" db="EMBL/GenBank/DDBJ databases">
        <title>Genomic Encyclopedia of Type Strains, Phase IV (KMG-IV): sequencing the most valuable type-strain genomes for metagenomic binning, comparative biology and taxonomic classification.</title>
        <authorList>
            <person name="Goeker M."/>
        </authorList>
    </citation>
    <scope>NUCLEOTIDE SEQUENCE [LARGE SCALE GENOMIC DNA]</scope>
    <source>
        <strain evidence="2 3">DSM 21223</strain>
    </source>
</reference>
<evidence type="ECO:0000313" key="3">
    <source>
        <dbReference type="Proteomes" id="UP000292136"/>
    </source>
</evidence>
<evidence type="ECO:0000259" key="1">
    <source>
        <dbReference type="Pfam" id="PF04536"/>
    </source>
</evidence>
<protein>
    <submittedName>
        <fullName evidence="2">TLP18.3/Psb32/MOLO-1 phosphatase superfamily protein</fullName>
    </submittedName>
</protein>
<feature type="domain" description="TPM" evidence="1">
    <location>
        <begin position="27"/>
        <end position="145"/>
    </location>
</feature>
<dbReference type="PANTHER" id="PTHR30373:SF8">
    <property type="entry name" value="BLL7265 PROTEIN"/>
    <property type="match status" value="1"/>
</dbReference>
<name>A0ABY0ITJ4_9RHOO</name>
<sequence length="168" mass="18995">MQASDLGRFLRYLLVPEWLARRPFPRESLARIEAAIAASEQRHEGELRFVLEGCLPLGYALRPEGCRARALALFSDLRVWDTVHNSGVLIYLDLLDRQVEIVADRGINARVEAHFWEEVCRRMEAAFARGEFEAGCLAAIDDITAVLQRHFPALQANPNELPDAPLML</sequence>
<proteinExistence type="predicted"/>
<dbReference type="InterPro" id="IPR007621">
    <property type="entry name" value="TPM_dom"/>
</dbReference>
<dbReference type="PANTHER" id="PTHR30373">
    <property type="entry name" value="UPF0603 PROTEIN YGCG"/>
    <property type="match status" value="1"/>
</dbReference>